<dbReference type="AlphaFoldDB" id="A0A0B0P977"/>
<organism evidence="1 2">
    <name type="scientific">Gossypium arboreum</name>
    <name type="common">Tree cotton</name>
    <name type="synonym">Gossypium nanking</name>
    <dbReference type="NCBI Taxonomy" id="29729"/>
    <lineage>
        <taxon>Eukaryota</taxon>
        <taxon>Viridiplantae</taxon>
        <taxon>Streptophyta</taxon>
        <taxon>Embryophyta</taxon>
        <taxon>Tracheophyta</taxon>
        <taxon>Spermatophyta</taxon>
        <taxon>Magnoliopsida</taxon>
        <taxon>eudicotyledons</taxon>
        <taxon>Gunneridae</taxon>
        <taxon>Pentapetalae</taxon>
        <taxon>rosids</taxon>
        <taxon>malvids</taxon>
        <taxon>Malvales</taxon>
        <taxon>Malvaceae</taxon>
        <taxon>Malvoideae</taxon>
        <taxon>Gossypium</taxon>
    </lineage>
</organism>
<evidence type="ECO:0000313" key="1">
    <source>
        <dbReference type="EMBL" id="KHG23273.1"/>
    </source>
</evidence>
<sequence>MFTKNLIRKFTKNHIGNLQIANIRKFKQTLSRSSQRVN</sequence>
<protein>
    <submittedName>
        <fullName evidence="1">Uncharacterized protein</fullName>
    </submittedName>
</protein>
<keyword evidence="2" id="KW-1185">Reference proteome</keyword>
<accession>A0A0B0P977</accession>
<name>A0A0B0P977_GOSAR</name>
<proteinExistence type="predicted"/>
<dbReference type="EMBL" id="KN424416">
    <property type="protein sequence ID" value="KHG23273.1"/>
    <property type="molecule type" value="Genomic_DNA"/>
</dbReference>
<reference evidence="2" key="1">
    <citation type="submission" date="2014-09" db="EMBL/GenBank/DDBJ databases">
        <authorList>
            <person name="Mudge J."/>
            <person name="Ramaraj T."/>
            <person name="Lindquist I.E."/>
            <person name="Bharti A.K."/>
            <person name="Sundararajan A."/>
            <person name="Cameron C.T."/>
            <person name="Woodward J.E."/>
            <person name="May G.D."/>
            <person name="Brubaker C."/>
            <person name="Broadhvest J."/>
            <person name="Wilkins T.A."/>
        </authorList>
    </citation>
    <scope>NUCLEOTIDE SEQUENCE</scope>
    <source>
        <strain evidence="2">cv. AKA8401</strain>
    </source>
</reference>
<gene>
    <name evidence="1" type="ORF">F383_03716</name>
</gene>
<dbReference type="Proteomes" id="UP000032142">
    <property type="component" value="Unassembled WGS sequence"/>
</dbReference>
<evidence type="ECO:0000313" key="2">
    <source>
        <dbReference type="Proteomes" id="UP000032142"/>
    </source>
</evidence>